<evidence type="ECO:0000313" key="1">
    <source>
        <dbReference type="EMBL" id="MBX49937.1"/>
    </source>
</evidence>
<dbReference type="AlphaFoldDB" id="A0A2P2P5F0"/>
<sequence>MMLKNKAVRIVKLALNEFTTGSLRNNRVLEQHSSKEECQQK</sequence>
<reference evidence="1" key="1">
    <citation type="submission" date="2018-02" db="EMBL/GenBank/DDBJ databases">
        <title>Rhizophora mucronata_Transcriptome.</title>
        <authorList>
            <person name="Meera S.P."/>
            <person name="Sreeshan A."/>
            <person name="Augustine A."/>
        </authorList>
    </citation>
    <scope>NUCLEOTIDE SEQUENCE</scope>
    <source>
        <tissue evidence="1">Leaf</tissue>
    </source>
</reference>
<proteinExistence type="predicted"/>
<dbReference type="EMBL" id="GGEC01069453">
    <property type="protein sequence ID" value="MBX49937.1"/>
    <property type="molecule type" value="Transcribed_RNA"/>
</dbReference>
<name>A0A2P2P5F0_RHIMU</name>
<organism evidence="1">
    <name type="scientific">Rhizophora mucronata</name>
    <name type="common">Asiatic mangrove</name>
    <dbReference type="NCBI Taxonomy" id="61149"/>
    <lineage>
        <taxon>Eukaryota</taxon>
        <taxon>Viridiplantae</taxon>
        <taxon>Streptophyta</taxon>
        <taxon>Embryophyta</taxon>
        <taxon>Tracheophyta</taxon>
        <taxon>Spermatophyta</taxon>
        <taxon>Magnoliopsida</taxon>
        <taxon>eudicotyledons</taxon>
        <taxon>Gunneridae</taxon>
        <taxon>Pentapetalae</taxon>
        <taxon>rosids</taxon>
        <taxon>fabids</taxon>
        <taxon>Malpighiales</taxon>
        <taxon>Rhizophoraceae</taxon>
        <taxon>Rhizophora</taxon>
    </lineage>
</organism>
<accession>A0A2P2P5F0</accession>
<protein>
    <submittedName>
        <fullName evidence="1">Uncharacterized protein</fullName>
    </submittedName>
</protein>